<keyword evidence="1" id="KW-1185">Reference proteome</keyword>
<accession>A0A915HWK0</accession>
<reference evidence="2" key="1">
    <citation type="submission" date="2022-11" db="UniProtKB">
        <authorList>
            <consortium name="WormBaseParasite"/>
        </authorList>
    </citation>
    <scope>IDENTIFICATION</scope>
</reference>
<evidence type="ECO:0000313" key="1">
    <source>
        <dbReference type="Proteomes" id="UP000887565"/>
    </source>
</evidence>
<proteinExistence type="predicted"/>
<sequence length="140" mass="16528">MTRADLQTPHPWSPLYADDVFLADEEWQELQHQTQKWSNQLDENELRLNIKKTEYMECGLQTDGTINVSGEELKKMTQFRSMEQKSLNESVAIYKNRKKYSLDFKYCRVEDAIQNNENIRKFDGRGCGAKTQSKTWENPK</sequence>
<dbReference type="WBParaSite" id="nRc.2.0.1.t05706-RA">
    <property type="protein sequence ID" value="nRc.2.0.1.t05706-RA"/>
    <property type="gene ID" value="nRc.2.0.1.g05706"/>
</dbReference>
<protein>
    <submittedName>
        <fullName evidence="2">Reverse transcriptase domain-containing protein</fullName>
    </submittedName>
</protein>
<dbReference type="Proteomes" id="UP000887565">
    <property type="component" value="Unplaced"/>
</dbReference>
<evidence type="ECO:0000313" key="2">
    <source>
        <dbReference type="WBParaSite" id="nRc.2.0.1.t05706-RA"/>
    </source>
</evidence>
<name>A0A915HWK0_ROMCU</name>
<organism evidence="1 2">
    <name type="scientific">Romanomermis culicivorax</name>
    <name type="common">Nematode worm</name>
    <dbReference type="NCBI Taxonomy" id="13658"/>
    <lineage>
        <taxon>Eukaryota</taxon>
        <taxon>Metazoa</taxon>
        <taxon>Ecdysozoa</taxon>
        <taxon>Nematoda</taxon>
        <taxon>Enoplea</taxon>
        <taxon>Dorylaimia</taxon>
        <taxon>Mermithida</taxon>
        <taxon>Mermithoidea</taxon>
        <taxon>Mermithidae</taxon>
        <taxon>Romanomermis</taxon>
    </lineage>
</organism>
<dbReference type="AlphaFoldDB" id="A0A915HWK0"/>